<dbReference type="Proteomes" id="UP000033163">
    <property type="component" value="Chromosome I"/>
</dbReference>
<dbReference type="KEGG" id="pri:PRIO_1398"/>
<proteinExistence type="predicted"/>
<organism evidence="1 2">
    <name type="scientific">Paenibacillus riograndensis SBR5</name>
    <dbReference type="NCBI Taxonomy" id="1073571"/>
    <lineage>
        <taxon>Bacteria</taxon>
        <taxon>Bacillati</taxon>
        <taxon>Bacillota</taxon>
        <taxon>Bacilli</taxon>
        <taxon>Bacillales</taxon>
        <taxon>Paenibacillaceae</taxon>
        <taxon>Paenibacillus</taxon>
        <taxon>Paenibacillus sonchi group</taxon>
    </lineage>
</organism>
<reference evidence="2" key="1">
    <citation type="submission" date="2015-03" db="EMBL/GenBank/DDBJ databases">
        <authorList>
            <person name="Wibberg D."/>
        </authorList>
    </citation>
    <scope>NUCLEOTIDE SEQUENCE [LARGE SCALE GENOMIC DNA]</scope>
</reference>
<accession>A0A0E4HBH4</accession>
<protein>
    <submittedName>
        <fullName evidence="1">Uncharacterized protein</fullName>
    </submittedName>
</protein>
<evidence type="ECO:0000313" key="2">
    <source>
        <dbReference type="Proteomes" id="UP000033163"/>
    </source>
</evidence>
<sequence length="41" mass="4840">MAVESLLMWERGLKLRPLTQMQQPEKVAPYVGAWIEIESYF</sequence>
<name>A0A0E4HBH4_9BACL</name>
<dbReference type="EMBL" id="LN831776">
    <property type="protein sequence ID" value="CQR53494.1"/>
    <property type="molecule type" value="Genomic_DNA"/>
</dbReference>
<dbReference type="AlphaFoldDB" id="A0A0E4HBH4"/>
<dbReference type="HOGENOM" id="CLU_3273838_0_0_9"/>
<evidence type="ECO:0000313" key="1">
    <source>
        <dbReference type="EMBL" id="CQR53494.1"/>
    </source>
</evidence>
<gene>
    <name evidence="1" type="ORF">PRIO_1398</name>
</gene>
<dbReference type="PATRIC" id="fig|1073571.4.peg.1461"/>